<dbReference type="AlphaFoldDB" id="A0A7R9HDL4"/>
<accession>A0A7R9HDL4</accession>
<evidence type="ECO:0000256" key="1">
    <source>
        <dbReference type="SAM" id="Phobius"/>
    </source>
</evidence>
<evidence type="ECO:0000313" key="2">
    <source>
        <dbReference type="EMBL" id="CAD7417197.1"/>
    </source>
</evidence>
<dbReference type="EMBL" id="OC330068">
    <property type="protein sequence ID" value="CAD7417197.1"/>
    <property type="molecule type" value="Genomic_DNA"/>
</dbReference>
<proteinExistence type="predicted"/>
<sequence>MTSPMNKHSRRRTYNRKRLQAIASGMNIIMSAIFDFTFIVNSKREWTVTELAIVFIDEKQSSCYQFNKTTGLCYSKLGAILKQNLVKAVVPYAYNKQKGNFLSCLTGRTFIPLREDYKCPFVDLINSNFWGCTAPCHDITPCALKNANALTRFVISPDSDSDGVGTCSCNMVEDNLPSKDSLVTRTFYLNDKQNKDVAVGLFTSRKFYAHVMFSSNSKRLILTVQQWYFFVKEMPFWSDCMENCVNFESNIDDFIIVVKKLFVVWKLCLSVKKFKYTCLRTN</sequence>
<feature type="transmembrane region" description="Helical" evidence="1">
    <location>
        <begin position="21"/>
        <end position="40"/>
    </location>
</feature>
<keyword evidence="1" id="KW-0472">Membrane</keyword>
<gene>
    <name evidence="2" type="ORF">TCEB3V08_LOCUS12904</name>
</gene>
<organism evidence="2">
    <name type="scientific">Timema cristinae</name>
    <name type="common">Walking stick</name>
    <dbReference type="NCBI Taxonomy" id="61476"/>
    <lineage>
        <taxon>Eukaryota</taxon>
        <taxon>Metazoa</taxon>
        <taxon>Ecdysozoa</taxon>
        <taxon>Arthropoda</taxon>
        <taxon>Hexapoda</taxon>
        <taxon>Insecta</taxon>
        <taxon>Pterygota</taxon>
        <taxon>Neoptera</taxon>
        <taxon>Polyneoptera</taxon>
        <taxon>Phasmatodea</taxon>
        <taxon>Timematodea</taxon>
        <taxon>Timematoidea</taxon>
        <taxon>Timematidae</taxon>
        <taxon>Timema</taxon>
    </lineage>
</organism>
<reference evidence="2" key="1">
    <citation type="submission" date="2020-11" db="EMBL/GenBank/DDBJ databases">
        <authorList>
            <person name="Tran Van P."/>
        </authorList>
    </citation>
    <scope>NUCLEOTIDE SEQUENCE</scope>
</reference>
<name>A0A7R9HDL4_TIMCR</name>
<protein>
    <submittedName>
        <fullName evidence="2">Uncharacterized protein</fullName>
    </submittedName>
</protein>
<keyword evidence="1" id="KW-1133">Transmembrane helix</keyword>
<keyword evidence="1" id="KW-0812">Transmembrane</keyword>